<protein>
    <recommendedName>
        <fullName evidence="8">YetF C-terminal domain-containing protein</fullName>
    </recommendedName>
</protein>
<keyword evidence="3" id="KW-1003">Cell membrane</keyword>
<proteinExistence type="inferred from homology"/>
<keyword evidence="4 7" id="KW-0812">Transmembrane</keyword>
<evidence type="ECO:0000256" key="6">
    <source>
        <dbReference type="ARBA" id="ARBA00023136"/>
    </source>
</evidence>
<evidence type="ECO:0000256" key="3">
    <source>
        <dbReference type="ARBA" id="ARBA00022475"/>
    </source>
</evidence>
<dbReference type="Proteomes" id="UP000188836">
    <property type="component" value="Unassembled WGS sequence"/>
</dbReference>
<dbReference type="InterPro" id="IPR007353">
    <property type="entry name" value="DUF421"/>
</dbReference>
<evidence type="ECO:0000256" key="2">
    <source>
        <dbReference type="ARBA" id="ARBA00006448"/>
    </source>
</evidence>
<comment type="caution">
    <text evidence="9">The sequence shown here is derived from an EMBL/GenBank/DDBJ whole genome shotgun (WGS) entry which is preliminary data.</text>
</comment>
<dbReference type="Pfam" id="PF04239">
    <property type="entry name" value="DUF421"/>
    <property type="match status" value="1"/>
</dbReference>
<accession>A0A1W0B5L3</accession>
<evidence type="ECO:0000313" key="9">
    <source>
        <dbReference type="EMBL" id="ONM48754.1"/>
    </source>
</evidence>
<keyword evidence="5 7" id="KW-1133">Transmembrane helix</keyword>
<feature type="transmembrane region" description="Helical" evidence="7">
    <location>
        <begin position="6"/>
        <end position="25"/>
    </location>
</feature>
<comment type="subcellular location">
    <subcellularLocation>
        <location evidence="1">Cell membrane</location>
        <topology evidence="1">Multi-pass membrane protein</topology>
    </subcellularLocation>
</comment>
<evidence type="ECO:0000256" key="7">
    <source>
        <dbReference type="SAM" id="Phobius"/>
    </source>
</evidence>
<dbReference type="EMBL" id="MUMY01000008">
    <property type="protein sequence ID" value="ONM48754.1"/>
    <property type="molecule type" value="Genomic_DNA"/>
</dbReference>
<evidence type="ECO:0000256" key="5">
    <source>
        <dbReference type="ARBA" id="ARBA00022989"/>
    </source>
</evidence>
<dbReference type="PANTHER" id="PTHR34582">
    <property type="entry name" value="UPF0702 TRANSMEMBRANE PROTEIN YCAP"/>
    <property type="match status" value="1"/>
</dbReference>
<sequence length="166" mass="17931">MFSSTPVLELVVRATVIFLVLTVLFRIAGQREAGGLGLTDLLVVVLVAEAAGPVMLGDADTVADGIVVVATILGWSVALDAMAYRWPVFARITKAQARVLISDGQLNRHVMRREFMTYDEVLTQLRLHGISDIGAVHRVYLEPNGMVSVIPADGEQTTDPPPSPPR</sequence>
<gene>
    <name evidence="9" type="ORF">B0T46_11740</name>
</gene>
<comment type="similarity">
    <text evidence="2">Belongs to the UPF0702 family.</text>
</comment>
<name>A0A1W0B5L3_9NOCA</name>
<feature type="domain" description="YetF C-terminal" evidence="8">
    <location>
        <begin position="86"/>
        <end position="154"/>
    </location>
</feature>
<organism evidence="9 10">
    <name type="scientific">Nocardia donostiensis</name>
    <dbReference type="NCBI Taxonomy" id="1538463"/>
    <lineage>
        <taxon>Bacteria</taxon>
        <taxon>Bacillati</taxon>
        <taxon>Actinomycetota</taxon>
        <taxon>Actinomycetes</taxon>
        <taxon>Mycobacteriales</taxon>
        <taxon>Nocardiaceae</taxon>
        <taxon>Nocardia</taxon>
    </lineage>
</organism>
<dbReference type="Gene3D" id="3.30.240.20">
    <property type="entry name" value="bsu07140 like domains"/>
    <property type="match status" value="1"/>
</dbReference>
<feature type="transmembrane region" description="Helical" evidence="7">
    <location>
        <begin position="62"/>
        <end position="84"/>
    </location>
</feature>
<feature type="transmembrane region" description="Helical" evidence="7">
    <location>
        <begin position="37"/>
        <end position="56"/>
    </location>
</feature>
<keyword evidence="6 7" id="KW-0472">Membrane</keyword>
<evidence type="ECO:0000259" key="8">
    <source>
        <dbReference type="Pfam" id="PF04239"/>
    </source>
</evidence>
<evidence type="ECO:0000256" key="4">
    <source>
        <dbReference type="ARBA" id="ARBA00022692"/>
    </source>
</evidence>
<evidence type="ECO:0000313" key="10">
    <source>
        <dbReference type="Proteomes" id="UP000188836"/>
    </source>
</evidence>
<reference evidence="9 10" key="1">
    <citation type="journal article" date="2016" name="Antonie Van Leeuwenhoek">
        <title>Nocardia donostiensis sp. nov., isolated from human respiratory specimens.</title>
        <authorList>
            <person name="Ercibengoa M."/>
            <person name="Bell M."/>
            <person name="Marimon J.M."/>
            <person name="Humrighouse B."/>
            <person name="Klenk H.P."/>
            <person name="Potter G."/>
            <person name="Perez-Trallero E."/>
        </authorList>
    </citation>
    <scope>NUCLEOTIDE SEQUENCE [LARGE SCALE GENOMIC DNA]</scope>
    <source>
        <strain evidence="9 10">X1655</strain>
    </source>
</reference>
<keyword evidence="10" id="KW-1185">Reference proteome</keyword>
<dbReference type="PANTHER" id="PTHR34582:SF6">
    <property type="entry name" value="UPF0702 TRANSMEMBRANE PROTEIN YCAP"/>
    <property type="match status" value="1"/>
</dbReference>
<dbReference type="STRING" id="1538463.B0T36_04415"/>
<dbReference type="GO" id="GO:0005886">
    <property type="term" value="C:plasma membrane"/>
    <property type="evidence" value="ECO:0007669"/>
    <property type="project" value="UniProtKB-SubCell"/>
</dbReference>
<dbReference type="InterPro" id="IPR023090">
    <property type="entry name" value="UPF0702_alpha/beta_dom_sf"/>
</dbReference>
<evidence type="ECO:0000256" key="1">
    <source>
        <dbReference type="ARBA" id="ARBA00004651"/>
    </source>
</evidence>
<dbReference type="AlphaFoldDB" id="A0A1W0B5L3"/>